<proteinExistence type="predicted"/>
<evidence type="ECO:0000313" key="1">
    <source>
        <dbReference type="EMBL" id="KAG2639496.1"/>
    </source>
</evidence>
<comment type="caution">
    <text evidence="1">The sequence shown here is derived from an EMBL/GenBank/DDBJ whole genome shotgun (WGS) entry which is preliminary data.</text>
</comment>
<gene>
    <name evidence="1" type="ORF">PVAP13_2KG001700</name>
</gene>
<organism evidence="1 2">
    <name type="scientific">Panicum virgatum</name>
    <name type="common">Blackwell switchgrass</name>
    <dbReference type="NCBI Taxonomy" id="38727"/>
    <lineage>
        <taxon>Eukaryota</taxon>
        <taxon>Viridiplantae</taxon>
        <taxon>Streptophyta</taxon>
        <taxon>Embryophyta</taxon>
        <taxon>Tracheophyta</taxon>
        <taxon>Spermatophyta</taxon>
        <taxon>Magnoliopsida</taxon>
        <taxon>Liliopsida</taxon>
        <taxon>Poales</taxon>
        <taxon>Poaceae</taxon>
        <taxon>PACMAD clade</taxon>
        <taxon>Panicoideae</taxon>
        <taxon>Panicodae</taxon>
        <taxon>Paniceae</taxon>
        <taxon>Panicinae</taxon>
        <taxon>Panicum</taxon>
        <taxon>Panicum sect. Hiantes</taxon>
    </lineage>
</organism>
<protein>
    <submittedName>
        <fullName evidence="1">Uncharacterized protein</fullName>
    </submittedName>
</protein>
<name>A0A8T0W0N9_PANVG</name>
<dbReference type="EMBL" id="CM029039">
    <property type="protein sequence ID" value="KAG2639496.1"/>
    <property type="molecule type" value="Genomic_DNA"/>
</dbReference>
<evidence type="ECO:0000313" key="2">
    <source>
        <dbReference type="Proteomes" id="UP000823388"/>
    </source>
</evidence>
<dbReference type="Proteomes" id="UP000823388">
    <property type="component" value="Chromosome 2K"/>
</dbReference>
<accession>A0A8T0W0N9</accession>
<dbReference type="AlphaFoldDB" id="A0A8T0W0N9"/>
<keyword evidence="2" id="KW-1185">Reference proteome</keyword>
<reference evidence="1" key="1">
    <citation type="submission" date="2020-05" db="EMBL/GenBank/DDBJ databases">
        <title>WGS assembly of Panicum virgatum.</title>
        <authorList>
            <person name="Lovell J.T."/>
            <person name="Jenkins J."/>
            <person name="Shu S."/>
            <person name="Juenger T.E."/>
            <person name="Schmutz J."/>
        </authorList>
    </citation>
    <scope>NUCLEOTIDE SEQUENCE</scope>
    <source>
        <strain evidence="1">AP13</strain>
    </source>
</reference>
<sequence length="117" mass="13024">MVYQDPWLPDPWKPDHEIRGTTAVSGHASFSLPRTTFPEPHQPLLCLATCVNHACRPLLTVEFSMFTRDDVSELPTFCSALNLTLSSALQPDVKFGEIFFPTMQLTDGMGLSSALKR</sequence>